<dbReference type="AlphaFoldDB" id="A0A0X1KU87"/>
<dbReference type="PATRIC" id="fig|1123384.7.peg.1330"/>
<dbReference type="PANTHER" id="PTHR42754:SF1">
    <property type="entry name" value="LIPOPROTEIN"/>
    <property type="match status" value="1"/>
</dbReference>
<dbReference type="OrthoDB" id="46686at2"/>
<dbReference type="PaxDb" id="1123384-AJ81_06605"/>
<evidence type="ECO:0000313" key="1">
    <source>
        <dbReference type="EMBL" id="AJC74793.1"/>
    </source>
</evidence>
<proteinExistence type="predicted"/>
<reference evidence="1 2" key="1">
    <citation type="submission" date="2014-01" db="EMBL/GenBank/DDBJ databases">
        <title>Genome sequencing of Thermotog hypogea.</title>
        <authorList>
            <person name="Zhang X."/>
            <person name="Alvare G."/>
            <person name="Fristensky B."/>
            <person name="Chen L."/>
            <person name="Suen T."/>
            <person name="Chen Q."/>
            <person name="Ma K."/>
        </authorList>
    </citation>
    <scope>NUCLEOTIDE SEQUENCE [LARGE SCALE GENOMIC DNA]</scope>
    <source>
        <strain evidence="1 2">DSM 11164</strain>
    </source>
</reference>
<dbReference type="STRING" id="1123384.AJ81_06605"/>
<dbReference type="PANTHER" id="PTHR42754">
    <property type="entry name" value="ENDOGLUCANASE"/>
    <property type="match status" value="1"/>
</dbReference>
<organism evidence="1 2">
    <name type="scientific">Pseudothermotoga hypogea DSM 11164 = NBRC 106472</name>
    <dbReference type="NCBI Taxonomy" id="1123384"/>
    <lineage>
        <taxon>Bacteria</taxon>
        <taxon>Thermotogati</taxon>
        <taxon>Thermotogota</taxon>
        <taxon>Thermotogae</taxon>
        <taxon>Thermotogales</taxon>
        <taxon>Thermotogaceae</taxon>
        <taxon>Pseudothermotoga</taxon>
    </lineage>
</organism>
<dbReference type="SUPFAM" id="SSF50965">
    <property type="entry name" value="Galactose oxidase, central domain"/>
    <property type="match status" value="1"/>
</dbReference>
<evidence type="ECO:0000313" key="2">
    <source>
        <dbReference type="Proteomes" id="UP000077469"/>
    </source>
</evidence>
<dbReference type="KEGG" id="phy:AJ81_06605"/>
<dbReference type="RefSeq" id="WP_031504541.1">
    <property type="nucleotide sequence ID" value="NC_022795.1"/>
</dbReference>
<name>A0A0X1KU87_9THEM</name>
<sequence>MRTVVLLLLPAVLVGSSIPLVNQERSIGLFMIDGGPLLIAQEDDGKEILLIFLSETFEPSRIVRLAHVRPDRINDVALFDDELILVGHSSIRPNQRSVYVCLIDLDGNVLKQKLLNFPGAETWAEALVLDKEGIYLAGGYNTLKKGWFDAFLLKLDWNFEVVWSRTTGGLSDDWFHRVKRVDSQLLCVGSTESKTKGKADMLIVLYDENGRKIFETSFGGTDWDKAIDALEFNDRIFVLGWTNSHTPYRSGLLLEMSLGGKLIKEHLLDLGSDFSPSGLLAIEDWIIVYGVVWNRETRFDPVMLAINRDGSLHNKNIVPLSNDQTVRGVVLWAGQILIHGESDNPITGKDVFVLSLEIESVLMNVSGLD</sequence>
<dbReference type="EMBL" id="CP007141">
    <property type="protein sequence ID" value="AJC74793.1"/>
    <property type="molecule type" value="Genomic_DNA"/>
</dbReference>
<dbReference type="Proteomes" id="UP000077469">
    <property type="component" value="Chromosome"/>
</dbReference>
<dbReference type="InterPro" id="IPR011043">
    <property type="entry name" value="Gal_Oxase/kelch_b-propeller"/>
</dbReference>
<keyword evidence="2" id="KW-1185">Reference proteome</keyword>
<gene>
    <name evidence="1" type="ORF">AJ81_06605</name>
</gene>
<accession>A0A0X1KU87</accession>
<protein>
    <submittedName>
        <fullName evidence="1">Uncharacterized protein</fullName>
    </submittedName>
</protein>